<evidence type="ECO:0000313" key="1">
    <source>
        <dbReference type="EMBL" id="KKL49629.1"/>
    </source>
</evidence>
<reference evidence="1" key="1">
    <citation type="journal article" date="2015" name="Nature">
        <title>Complex archaea that bridge the gap between prokaryotes and eukaryotes.</title>
        <authorList>
            <person name="Spang A."/>
            <person name="Saw J.H."/>
            <person name="Jorgensen S.L."/>
            <person name="Zaremba-Niedzwiedzka K."/>
            <person name="Martijn J."/>
            <person name="Lind A.E."/>
            <person name="van Eijk R."/>
            <person name="Schleper C."/>
            <person name="Guy L."/>
            <person name="Ettema T.J."/>
        </authorList>
    </citation>
    <scope>NUCLEOTIDE SEQUENCE</scope>
</reference>
<gene>
    <name evidence="1" type="ORF">LCGC14_2313610</name>
</gene>
<dbReference type="GO" id="GO:0032259">
    <property type="term" value="P:methylation"/>
    <property type="evidence" value="ECO:0007669"/>
    <property type="project" value="InterPro"/>
</dbReference>
<dbReference type="EMBL" id="LAZR01032890">
    <property type="protein sequence ID" value="KKL49629.1"/>
    <property type="molecule type" value="Genomic_DNA"/>
</dbReference>
<dbReference type="AlphaFoldDB" id="A0A0F9CKG0"/>
<comment type="caution">
    <text evidence="1">The sequence shown here is derived from an EMBL/GenBank/DDBJ whole genome shotgun (WGS) entry which is preliminary data.</text>
</comment>
<dbReference type="GO" id="GO:0003676">
    <property type="term" value="F:nucleic acid binding"/>
    <property type="evidence" value="ECO:0007669"/>
    <property type="project" value="InterPro"/>
</dbReference>
<accession>A0A0F9CKG0</accession>
<dbReference type="GO" id="GO:0008168">
    <property type="term" value="F:methyltransferase activity"/>
    <property type="evidence" value="ECO:0007669"/>
    <property type="project" value="InterPro"/>
</dbReference>
<name>A0A0F9CKG0_9ZZZZ</name>
<feature type="non-terminal residue" evidence="1">
    <location>
        <position position="27"/>
    </location>
</feature>
<dbReference type="PROSITE" id="PS00092">
    <property type="entry name" value="N6_MTASE"/>
    <property type="match status" value="1"/>
</dbReference>
<dbReference type="InterPro" id="IPR002052">
    <property type="entry name" value="DNA_methylase_N6_adenine_CS"/>
</dbReference>
<protein>
    <submittedName>
        <fullName evidence="1">Uncharacterized protein</fullName>
    </submittedName>
</protein>
<organism evidence="1">
    <name type="scientific">marine sediment metagenome</name>
    <dbReference type="NCBI Taxonomy" id="412755"/>
    <lineage>
        <taxon>unclassified sequences</taxon>
        <taxon>metagenomes</taxon>
        <taxon>ecological metagenomes</taxon>
    </lineage>
</organism>
<sequence>MDVMRGIKCADAIVTDPPYGLEFMGKD</sequence>
<proteinExistence type="predicted"/>